<keyword evidence="6 8" id="KW-0808">Transferase</keyword>
<dbReference type="InterPro" id="IPR013534">
    <property type="entry name" value="Starch_synth_cat_dom"/>
</dbReference>
<dbReference type="HOGENOM" id="CLU_009583_18_2_4"/>
<feature type="domain" description="Starch synthase catalytic" evidence="10">
    <location>
        <begin position="5"/>
        <end position="241"/>
    </location>
</feature>
<dbReference type="NCBIfam" id="TIGR02095">
    <property type="entry name" value="glgA"/>
    <property type="match status" value="1"/>
</dbReference>
<dbReference type="EMBL" id="CP002159">
    <property type="protein sequence ID" value="ADL55354.1"/>
    <property type="molecule type" value="Genomic_DNA"/>
</dbReference>
<dbReference type="NCBIfam" id="NF001899">
    <property type="entry name" value="PRK00654.1-2"/>
    <property type="match status" value="1"/>
</dbReference>
<evidence type="ECO:0000256" key="7">
    <source>
        <dbReference type="ARBA" id="ARBA00023056"/>
    </source>
</evidence>
<dbReference type="KEGG" id="gca:Galf_1328"/>
<evidence type="ECO:0000259" key="9">
    <source>
        <dbReference type="Pfam" id="PF00534"/>
    </source>
</evidence>
<dbReference type="PANTHER" id="PTHR45825:SF11">
    <property type="entry name" value="ALPHA AMYLASE DOMAIN-CONTAINING PROTEIN"/>
    <property type="match status" value="1"/>
</dbReference>
<dbReference type="eggNOG" id="COG0297">
    <property type="taxonomic scope" value="Bacteria"/>
</dbReference>
<evidence type="ECO:0000256" key="4">
    <source>
        <dbReference type="ARBA" id="ARBA00010281"/>
    </source>
</evidence>
<dbReference type="Proteomes" id="UP000001235">
    <property type="component" value="Chromosome"/>
</dbReference>
<dbReference type="InterPro" id="IPR011835">
    <property type="entry name" value="GS/SS"/>
</dbReference>
<organism evidence="11 12">
    <name type="scientific">Gallionella capsiferriformans (strain ES-2)</name>
    <name type="common">Gallionella ferruginea capsiferriformans (strain ES-2)</name>
    <dbReference type="NCBI Taxonomy" id="395494"/>
    <lineage>
        <taxon>Bacteria</taxon>
        <taxon>Pseudomonadati</taxon>
        <taxon>Pseudomonadota</taxon>
        <taxon>Betaproteobacteria</taxon>
        <taxon>Nitrosomonadales</taxon>
        <taxon>Gallionellaceae</taxon>
        <taxon>Gallionella</taxon>
    </lineage>
</organism>
<dbReference type="GO" id="GO:0005978">
    <property type="term" value="P:glycogen biosynthetic process"/>
    <property type="evidence" value="ECO:0007669"/>
    <property type="project" value="UniProtKB-UniRule"/>
</dbReference>
<dbReference type="PANTHER" id="PTHR45825">
    <property type="entry name" value="GRANULE-BOUND STARCH SYNTHASE 1, CHLOROPLASTIC/AMYLOPLASTIC"/>
    <property type="match status" value="1"/>
</dbReference>
<sequence length="486" mass="53377">MANIKVLFVTSEMAPLIKTGGLADVSGALPAALRELNVDVRVLLPGYPQVMAKMGPSEVVATFDNLPGFPPSRLLFTVMNNGVPLLVLDCPALYRRDGGPYMDPVTGHDWIDNPIRFGLLSKIAAMLGSHDNPLSWHPDLVHGNDWQTGLTGVYLSEAAGAVPNIITIHNLAFQGNFRPKKVELLHLPEACFNVNGVELYGNMSFLKGGLYYAYHITTVSPNYAQEIQGDELGFGLQGLLRSRSEDVTGILNGIDTDEWNPETDRHLPSHFSVARMAGKGQNKEALQRRMGLEVNSDVPLLGVVSRLTHQKGLDLLLEIAPRLLELPVQLVILGSGEASMQKIASDLAQSYPGKIAVMIGFDEALSHQIEAGIDMFVMPSRFEPCGLNQFYSQRYGTPPIVHRTGGLADSVVDCNADTLRDGTASGFVFSGMTTENLFATIQRAIEVYRDERKWKALRKNCMSKDFTWQTSAKSYQSVYRKVLGRT</sequence>
<evidence type="ECO:0000256" key="5">
    <source>
        <dbReference type="ARBA" id="ARBA00022676"/>
    </source>
</evidence>
<evidence type="ECO:0000256" key="6">
    <source>
        <dbReference type="ARBA" id="ARBA00022679"/>
    </source>
</evidence>
<dbReference type="UniPathway" id="UPA00164"/>
<dbReference type="GO" id="GO:0004373">
    <property type="term" value="F:alpha-1,4-glucan glucosyltransferase (UDP-glucose donor) activity"/>
    <property type="evidence" value="ECO:0007669"/>
    <property type="project" value="InterPro"/>
</dbReference>
<gene>
    <name evidence="8" type="primary">glgA</name>
    <name evidence="11" type="ordered locus">Galf_1328</name>
</gene>
<name>D9SFQ7_GALCS</name>
<comment type="catalytic activity">
    <reaction evidence="1 8">
        <text>[(1-&gt;4)-alpha-D-glucosyl](n) + ADP-alpha-D-glucose = [(1-&gt;4)-alpha-D-glucosyl](n+1) + ADP + H(+)</text>
        <dbReference type="Rhea" id="RHEA:18189"/>
        <dbReference type="Rhea" id="RHEA-COMP:9584"/>
        <dbReference type="Rhea" id="RHEA-COMP:9587"/>
        <dbReference type="ChEBI" id="CHEBI:15378"/>
        <dbReference type="ChEBI" id="CHEBI:15444"/>
        <dbReference type="ChEBI" id="CHEBI:57498"/>
        <dbReference type="ChEBI" id="CHEBI:456216"/>
        <dbReference type="EC" id="2.4.1.21"/>
    </reaction>
</comment>
<accession>D9SFQ7</accession>
<dbReference type="HAMAP" id="MF_00484">
    <property type="entry name" value="Glycogen_synth"/>
    <property type="match status" value="1"/>
</dbReference>
<evidence type="ECO:0000313" key="12">
    <source>
        <dbReference type="Proteomes" id="UP000001235"/>
    </source>
</evidence>
<dbReference type="Pfam" id="PF00534">
    <property type="entry name" value="Glycos_transf_1"/>
    <property type="match status" value="1"/>
</dbReference>
<reference evidence="11 12" key="1">
    <citation type="submission" date="2010-08" db="EMBL/GenBank/DDBJ databases">
        <title>Complete sequence of Gallionella capsiferriformans ES-2.</title>
        <authorList>
            <consortium name="US DOE Joint Genome Institute"/>
            <person name="Lucas S."/>
            <person name="Copeland A."/>
            <person name="Lapidus A."/>
            <person name="Cheng J.-F."/>
            <person name="Bruce D."/>
            <person name="Goodwin L."/>
            <person name="Pitluck S."/>
            <person name="Chertkov O."/>
            <person name="Davenport K.W."/>
            <person name="Detter J.C."/>
            <person name="Han C."/>
            <person name="Tapia R."/>
            <person name="Land M."/>
            <person name="Hauser L."/>
            <person name="Chang Y.-J."/>
            <person name="Jeffries C."/>
            <person name="Kyrpides N."/>
            <person name="Ivanova N."/>
            <person name="Mikhailova N."/>
            <person name="Shelobolina E.S."/>
            <person name="Picardal F."/>
            <person name="Roden E."/>
            <person name="Emerson D."/>
            <person name="Woyke T."/>
        </authorList>
    </citation>
    <scope>NUCLEOTIDE SEQUENCE [LARGE SCALE GENOMIC DNA]</scope>
    <source>
        <strain evidence="11 12">ES-2</strain>
    </source>
</reference>
<dbReference type="SUPFAM" id="SSF53756">
    <property type="entry name" value="UDP-Glycosyltransferase/glycogen phosphorylase"/>
    <property type="match status" value="1"/>
</dbReference>
<keyword evidence="7 8" id="KW-0320">Glycogen biosynthesis</keyword>
<evidence type="ECO:0000256" key="3">
    <source>
        <dbReference type="ARBA" id="ARBA00004964"/>
    </source>
</evidence>
<keyword evidence="12" id="KW-1185">Reference proteome</keyword>
<evidence type="ECO:0000313" key="11">
    <source>
        <dbReference type="EMBL" id="ADL55354.1"/>
    </source>
</evidence>
<evidence type="ECO:0000256" key="8">
    <source>
        <dbReference type="HAMAP-Rule" id="MF_00484"/>
    </source>
</evidence>
<dbReference type="CAZy" id="GT5">
    <property type="family name" value="Glycosyltransferase Family 5"/>
</dbReference>
<comment type="similarity">
    <text evidence="4 8">Belongs to the glycosyltransferase 1 family. Bacterial/plant glycogen synthase subfamily.</text>
</comment>
<evidence type="ECO:0000259" key="10">
    <source>
        <dbReference type="Pfam" id="PF08323"/>
    </source>
</evidence>
<comment type="function">
    <text evidence="2 8">Synthesizes alpha-1,4-glucan chains using ADP-glucose.</text>
</comment>
<dbReference type="EC" id="2.4.1.21" evidence="8"/>
<dbReference type="Pfam" id="PF08323">
    <property type="entry name" value="Glyco_transf_5"/>
    <property type="match status" value="1"/>
</dbReference>
<dbReference type="RefSeq" id="WP_013293293.1">
    <property type="nucleotide sequence ID" value="NC_014394.1"/>
</dbReference>
<feature type="domain" description="Glycosyl transferase family 1" evidence="9">
    <location>
        <begin position="293"/>
        <end position="454"/>
    </location>
</feature>
<dbReference type="AlphaFoldDB" id="D9SFQ7"/>
<dbReference type="InterPro" id="IPR001296">
    <property type="entry name" value="Glyco_trans_1"/>
</dbReference>
<dbReference type="OrthoDB" id="9808590at2"/>
<feature type="binding site" evidence="8">
    <location>
        <position position="18"/>
    </location>
    <ligand>
        <name>ADP-alpha-D-glucose</name>
        <dbReference type="ChEBI" id="CHEBI:57498"/>
    </ligand>
</feature>
<dbReference type="STRING" id="395494.Galf_1328"/>
<comment type="pathway">
    <text evidence="3 8">Glycan biosynthesis; glycogen biosynthesis.</text>
</comment>
<keyword evidence="5 8" id="KW-0328">Glycosyltransferase</keyword>
<protein>
    <recommendedName>
        <fullName evidence="8">Glycogen synthase</fullName>
        <ecNumber evidence="8">2.4.1.21</ecNumber>
    </recommendedName>
    <alternativeName>
        <fullName evidence="8">Starch [bacterial glycogen] synthase</fullName>
    </alternativeName>
</protein>
<evidence type="ECO:0000256" key="1">
    <source>
        <dbReference type="ARBA" id="ARBA00001478"/>
    </source>
</evidence>
<evidence type="ECO:0000256" key="2">
    <source>
        <dbReference type="ARBA" id="ARBA00002764"/>
    </source>
</evidence>
<dbReference type="Gene3D" id="3.40.50.2000">
    <property type="entry name" value="Glycogen Phosphorylase B"/>
    <property type="match status" value="2"/>
</dbReference>
<dbReference type="CDD" id="cd03791">
    <property type="entry name" value="GT5_Glycogen_synthase_DULL1-like"/>
    <property type="match status" value="1"/>
</dbReference>
<dbReference type="GO" id="GO:0009011">
    <property type="term" value="F:alpha-1,4-glucan glucosyltransferase (ADP-glucose donor) activity"/>
    <property type="evidence" value="ECO:0007669"/>
    <property type="project" value="UniProtKB-UniRule"/>
</dbReference>
<proteinExistence type="inferred from homology"/>